<dbReference type="Pfam" id="PF13185">
    <property type="entry name" value="GAF_2"/>
    <property type="match status" value="1"/>
</dbReference>
<accession>A0A7I8C1I7</accession>
<dbReference type="PANTHER" id="PTHR43547">
    <property type="entry name" value="TWO-COMPONENT HISTIDINE KINASE"/>
    <property type="match status" value="1"/>
</dbReference>
<evidence type="ECO:0000256" key="4">
    <source>
        <dbReference type="SAM" id="MobiDB-lite"/>
    </source>
</evidence>
<organism evidence="6 7">
    <name type="scientific">Paraburkholderia largidicola</name>
    <dbReference type="NCBI Taxonomy" id="3014751"/>
    <lineage>
        <taxon>Bacteria</taxon>
        <taxon>Pseudomonadati</taxon>
        <taxon>Pseudomonadota</taxon>
        <taxon>Betaproteobacteria</taxon>
        <taxon>Burkholderiales</taxon>
        <taxon>Burkholderiaceae</taxon>
        <taxon>Paraburkholderia</taxon>
    </lineage>
</organism>
<dbReference type="EC" id="2.7.13.3" evidence="2"/>
<dbReference type="InterPro" id="IPR003018">
    <property type="entry name" value="GAF"/>
</dbReference>
<feature type="compositionally biased region" description="Polar residues" evidence="4">
    <location>
        <begin position="1"/>
        <end position="19"/>
    </location>
</feature>
<dbReference type="InterPro" id="IPR036097">
    <property type="entry name" value="HisK_dim/P_sf"/>
</dbReference>
<dbReference type="Gene3D" id="3.30.565.10">
    <property type="entry name" value="Histidine kinase-like ATPase, C-terminal domain"/>
    <property type="match status" value="1"/>
</dbReference>
<protein>
    <recommendedName>
        <fullName evidence="2">histidine kinase</fullName>
        <ecNumber evidence="2">2.7.13.3</ecNumber>
    </recommendedName>
</protein>
<dbReference type="SUPFAM" id="SSF55874">
    <property type="entry name" value="ATPase domain of HSP90 chaperone/DNA topoisomerase II/histidine kinase"/>
    <property type="match status" value="1"/>
</dbReference>
<keyword evidence="6" id="KW-0614">Plasmid</keyword>
<sequence length="520" mass="55969">MHTRIKATNSTAMQSTRNDTCGRKWLTPPTLQAFVKALDVCAGSANMNLEVNISPDDTGIRTAHREALITAELATRASRRPNHGAEAKVLRRLAHALATSDAAMLDMLTLEAARLCRAGSAGISVLESPPDKPASFRWASLAGHCAPLLNTYRPFDDSVCGVTLAMGKPELFKTPQRYFPSIEAVSPPVVEALLVPIPVGDGPWGAIWVMSHNENARFDAEDLRLLTSLADFTGAALQVSHMQALAQKRATEAEEAQEALRRTEERTFEFIATLSHELRSPIAPVVSSLEILGRPGSSGSATARALEIAQRQIGRLQRLIDDLLDASRIRHGKVEVKVGTCQLADIVWDAVHAVQPAMEARKHRLTVQCPSEPLALHADAPRLTQVLVNLLSNSARYSPDSSHIELAAVVEPAFDDNGTTARGTVKFTVTDEGYGIPADKLPHVFGMFTQLGSRVSTADSGLGIGLALVKYLVECHGGRVSIASGDGRTGTTVTVLLPVLERLQVVPHRQQSMNDPLSSA</sequence>
<dbReference type="SUPFAM" id="SSF47384">
    <property type="entry name" value="Homodimeric domain of signal transducing histidine kinase"/>
    <property type="match status" value="1"/>
</dbReference>
<dbReference type="Gene3D" id="3.30.450.40">
    <property type="match status" value="1"/>
</dbReference>
<feature type="region of interest" description="Disordered" evidence="4">
    <location>
        <begin position="1"/>
        <end position="21"/>
    </location>
</feature>
<geneLocation type="plasmid" evidence="6 7">
    <name>PPGU16_p2</name>
</geneLocation>
<dbReference type="InterPro" id="IPR004358">
    <property type="entry name" value="Sig_transdc_His_kin-like_C"/>
</dbReference>
<dbReference type="PROSITE" id="PS50109">
    <property type="entry name" value="HIS_KIN"/>
    <property type="match status" value="1"/>
</dbReference>
<name>A0A7I8C1I7_9BURK</name>
<evidence type="ECO:0000313" key="6">
    <source>
        <dbReference type="EMBL" id="BCF94882.1"/>
    </source>
</evidence>
<evidence type="ECO:0000256" key="1">
    <source>
        <dbReference type="ARBA" id="ARBA00000085"/>
    </source>
</evidence>
<dbReference type="InterPro" id="IPR005467">
    <property type="entry name" value="His_kinase_dom"/>
</dbReference>
<dbReference type="SMART" id="SM00387">
    <property type="entry name" value="HATPase_c"/>
    <property type="match status" value="1"/>
</dbReference>
<dbReference type="PANTHER" id="PTHR43547:SF2">
    <property type="entry name" value="HYBRID SIGNAL TRANSDUCTION HISTIDINE KINASE C"/>
    <property type="match status" value="1"/>
</dbReference>
<dbReference type="PRINTS" id="PR00344">
    <property type="entry name" value="BCTRLSENSOR"/>
</dbReference>
<feature type="domain" description="Histidine kinase" evidence="5">
    <location>
        <begin position="273"/>
        <end position="501"/>
    </location>
</feature>
<reference evidence="6 7" key="1">
    <citation type="journal article" date="2020" name="Genes (Basel)">
        <title>Genomic Comparison of Insect Gut Symbionts from Divergent Burkholderia Subclades.</title>
        <authorList>
            <person name="Takeshita K."/>
            <person name="Kikuchi Y."/>
        </authorList>
    </citation>
    <scope>NUCLEOTIDE SEQUENCE [LARGE SCALE GENOMIC DNA]</scope>
    <source>
        <strain evidence="6 7">PGU16</strain>
        <plasmid evidence="6 7">PPGU16_p2</plasmid>
    </source>
</reference>
<evidence type="ECO:0000256" key="2">
    <source>
        <dbReference type="ARBA" id="ARBA00012438"/>
    </source>
</evidence>
<dbReference type="Pfam" id="PF02518">
    <property type="entry name" value="HATPase_c"/>
    <property type="match status" value="1"/>
</dbReference>
<gene>
    <name evidence="6" type="ORF">PPGU16_79490</name>
</gene>
<keyword evidence="3" id="KW-0597">Phosphoprotein</keyword>
<dbReference type="KEGG" id="plad:PPGU16_79490"/>
<dbReference type="Proteomes" id="UP000510888">
    <property type="component" value="Plasmid PPGU16_p2"/>
</dbReference>
<dbReference type="EMBL" id="AP023177">
    <property type="protein sequence ID" value="BCF94882.1"/>
    <property type="molecule type" value="Genomic_DNA"/>
</dbReference>
<dbReference type="InterPro" id="IPR036890">
    <property type="entry name" value="HATPase_C_sf"/>
</dbReference>
<dbReference type="SUPFAM" id="SSF55781">
    <property type="entry name" value="GAF domain-like"/>
    <property type="match status" value="1"/>
</dbReference>
<dbReference type="SMART" id="SM00388">
    <property type="entry name" value="HisKA"/>
    <property type="match status" value="1"/>
</dbReference>
<proteinExistence type="predicted"/>
<evidence type="ECO:0000256" key="3">
    <source>
        <dbReference type="ARBA" id="ARBA00022553"/>
    </source>
</evidence>
<dbReference type="Gene3D" id="1.10.287.130">
    <property type="match status" value="1"/>
</dbReference>
<evidence type="ECO:0000313" key="7">
    <source>
        <dbReference type="Proteomes" id="UP000510888"/>
    </source>
</evidence>
<keyword evidence="7" id="KW-1185">Reference proteome</keyword>
<dbReference type="InterPro" id="IPR003661">
    <property type="entry name" value="HisK_dim/P_dom"/>
</dbReference>
<evidence type="ECO:0000259" key="5">
    <source>
        <dbReference type="PROSITE" id="PS50109"/>
    </source>
</evidence>
<dbReference type="InterPro" id="IPR029016">
    <property type="entry name" value="GAF-like_dom_sf"/>
</dbReference>
<dbReference type="CDD" id="cd00082">
    <property type="entry name" value="HisKA"/>
    <property type="match status" value="1"/>
</dbReference>
<dbReference type="GO" id="GO:0000155">
    <property type="term" value="F:phosphorelay sensor kinase activity"/>
    <property type="evidence" value="ECO:0007669"/>
    <property type="project" value="InterPro"/>
</dbReference>
<comment type="catalytic activity">
    <reaction evidence="1">
        <text>ATP + protein L-histidine = ADP + protein N-phospho-L-histidine.</text>
        <dbReference type="EC" id="2.7.13.3"/>
    </reaction>
</comment>
<dbReference type="InterPro" id="IPR003594">
    <property type="entry name" value="HATPase_dom"/>
</dbReference>
<dbReference type="Pfam" id="PF00512">
    <property type="entry name" value="HisKA"/>
    <property type="match status" value="1"/>
</dbReference>
<dbReference type="CDD" id="cd00075">
    <property type="entry name" value="HATPase"/>
    <property type="match status" value="1"/>
</dbReference>
<dbReference type="AlphaFoldDB" id="A0A7I8C1I7"/>